<dbReference type="Gene3D" id="1.10.10.10">
    <property type="entry name" value="Winged helix-like DNA-binding domain superfamily/Winged helix DNA-binding domain"/>
    <property type="match status" value="1"/>
</dbReference>
<evidence type="ECO:0000259" key="5">
    <source>
        <dbReference type="PROSITE" id="PS50931"/>
    </source>
</evidence>
<evidence type="ECO:0000256" key="3">
    <source>
        <dbReference type="ARBA" id="ARBA00023125"/>
    </source>
</evidence>
<dbReference type="EMBL" id="BMEQ01000025">
    <property type="protein sequence ID" value="GGG66844.1"/>
    <property type="molecule type" value="Genomic_DNA"/>
</dbReference>
<evidence type="ECO:0000256" key="2">
    <source>
        <dbReference type="ARBA" id="ARBA00023015"/>
    </source>
</evidence>
<dbReference type="PANTHER" id="PTHR30118">
    <property type="entry name" value="HTH-TYPE TRANSCRIPTIONAL REGULATOR LEUO-RELATED"/>
    <property type="match status" value="1"/>
</dbReference>
<gene>
    <name evidence="6" type="ORF">GCM10011374_33780</name>
</gene>
<dbReference type="InterPro" id="IPR050389">
    <property type="entry name" value="LysR-type_TF"/>
</dbReference>
<organism evidence="6 7">
    <name type="scientific">Kocuria dechangensis</name>
    <dbReference type="NCBI Taxonomy" id="1176249"/>
    <lineage>
        <taxon>Bacteria</taxon>
        <taxon>Bacillati</taxon>
        <taxon>Actinomycetota</taxon>
        <taxon>Actinomycetes</taxon>
        <taxon>Micrococcales</taxon>
        <taxon>Micrococcaceae</taxon>
        <taxon>Kocuria</taxon>
    </lineage>
</organism>
<dbReference type="RefSeq" id="WP_188539351.1">
    <property type="nucleotide sequence ID" value="NZ_BMEQ01000025.1"/>
</dbReference>
<dbReference type="InterPro" id="IPR036390">
    <property type="entry name" value="WH_DNA-bd_sf"/>
</dbReference>
<dbReference type="PRINTS" id="PR00039">
    <property type="entry name" value="HTHLYSR"/>
</dbReference>
<comment type="caution">
    <text evidence="6">The sequence shown here is derived from an EMBL/GenBank/DDBJ whole genome shotgun (WGS) entry which is preliminary data.</text>
</comment>
<comment type="similarity">
    <text evidence="1">Belongs to the LysR transcriptional regulatory family.</text>
</comment>
<dbReference type="Proteomes" id="UP000638848">
    <property type="component" value="Unassembled WGS sequence"/>
</dbReference>
<reference evidence="6" key="1">
    <citation type="journal article" date="2014" name="Int. J. Syst. Evol. Microbiol.">
        <title>Complete genome sequence of Corynebacterium casei LMG S-19264T (=DSM 44701T), isolated from a smear-ripened cheese.</title>
        <authorList>
            <consortium name="US DOE Joint Genome Institute (JGI-PGF)"/>
            <person name="Walter F."/>
            <person name="Albersmeier A."/>
            <person name="Kalinowski J."/>
            <person name="Ruckert C."/>
        </authorList>
    </citation>
    <scope>NUCLEOTIDE SEQUENCE</scope>
    <source>
        <strain evidence="6">CGMCC 1.12187</strain>
    </source>
</reference>
<feature type="domain" description="HTH lysR-type" evidence="5">
    <location>
        <begin position="20"/>
        <end position="77"/>
    </location>
</feature>
<keyword evidence="2" id="KW-0805">Transcription regulation</keyword>
<name>A0A917H442_9MICC</name>
<evidence type="ECO:0000256" key="1">
    <source>
        <dbReference type="ARBA" id="ARBA00009437"/>
    </source>
</evidence>
<dbReference type="Pfam" id="PF00126">
    <property type="entry name" value="HTH_1"/>
    <property type="match status" value="1"/>
</dbReference>
<keyword evidence="4" id="KW-0804">Transcription</keyword>
<dbReference type="GO" id="GO:0003677">
    <property type="term" value="F:DNA binding"/>
    <property type="evidence" value="ECO:0007669"/>
    <property type="project" value="UniProtKB-KW"/>
</dbReference>
<dbReference type="AlphaFoldDB" id="A0A917H442"/>
<dbReference type="Pfam" id="PF03466">
    <property type="entry name" value="LysR_substrate"/>
    <property type="match status" value="1"/>
</dbReference>
<evidence type="ECO:0000256" key="4">
    <source>
        <dbReference type="ARBA" id="ARBA00023163"/>
    </source>
</evidence>
<sequence>MADEHDGTATDGELNQLASVNLNLLVPLLALLEERSVTRAAARVGLSQPAMSHALRRMRRLLGDELIVRQGSGMALTPRAVELVAPLRATLQQTARLVQPTAFDPAVDRRVITVAMTTSTAFVIGGAIARLVARHAPNAVLRLRTTDMTASMASSTVFTEGGIDVVLLPEGFPSAFPRERLYEDRWVVITAAGAPAGTPAEELLTTLPHVVFDGSPRLLRPYDVLDERGVQYTVRDRVDDNLLVPHLVAGSGGVGLHRHRVATALKDVLGLRLEDFPFPIPGLGIDMVWNPWLADDRFRTWMRGILLDAARSL</sequence>
<protein>
    <submittedName>
        <fullName evidence="6">LysR family transcriptional regulator</fullName>
    </submittedName>
</protein>
<dbReference type="SUPFAM" id="SSF46785">
    <property type="entry name" value="Winged helix' DNA-binding domain"/>
    <property type="match status" value="1"/>
</dbReference>
<proteinExistence type="inferred from homology"/>
<dbReference type="InterPro" id="IPR036388">
    <property type="entry name" value="WH-like_DNA-bd_sf"/>
</dbReference>
<evidence type="ECO:0000313" key="7">
    <source>
        <dbReference type="Proteomes" id="UP000638848"/>
    </source>
</evidence>
<keyword evidence="7" id="KW-1185">Reference proteome</keyword>
<keyword evidence="3" id="KW-0238">DNA-binding</keyword>
<dbReference type="PROSITE" id="PS50931">
    <property type="entry name" value="HTH_LYSR"/>
    <property type="match status" value="1"/>
</dbReference>
<dbReference type="Gene3D" id="3.40.190.10">
    <property type="entry name" value="Periplasmic binding protein-like II"/>
    <property type="match status" value="2"/>
</dbReference>
<dbReference type="GO" id="GO:0003700">
    <property type="term" value="F:DNA-binding transcription factor activity"/>
    <property type="evidence" value="ECO:0007669"/>
    <property type="project" value="InterPro"/>
</dbReference>
<accession>A0A917H442</accession>
<dbReference type="PANTHER" id="PTHR30118:SF15">
    <property type="entry name" value="TRANSCRIPTIONAL REGULATORY PROTEIN"/>
    <property type="match status" value="1"/>
</dbReference>
<evidence type="ECO:0000313" key="6">
    <source>
        <dbReference type="EMBL" id="GGG66844.1"/>
    </source>
</evidence>
<reference evidence="6" key="2">
    <citation type="submission" date="2020-09" db="EMBL/GenBank/DDBJ databases">
        <authorList>
            <person name="Sun Q."/>
            <person name="Zhou Y."/>
        </authorList>
    </citation>
    <scope>NUCLEOTIDE SEQUENCE</scope>
    <source>
        <strain evidence="6">CGMCC 1.12187</strain>
    </source>
</reference>
<dbReference type="InterPro" id="IPR000847">
    <property type="entry name" value="LysR_HTH_N"/>
</dbReference>
<dbReference type="SUPFAM" id="SSF53850">
    <property type="entry name" value="Periplasmic binding protein-like II"/>
    <property type="match status" value="1"/>
</dbReference>
<dbReference type="InterPro" id="IPR005119">
    <property type="entry name" value="LysR_subst-bd"/>
</dbReference>